<name>A0A814RTC6_9BILA</name>
<dbReference type="PROSITE" id="PS50057">
    <property type="entry name" value="FERM_3"/>
    <property type="match status" value="1"/>
</dbReference>
<dbReference type="GO" id="GO:0030055">
    <property type="term" value="C:cell-substrate junction"/>
    <property type="evidence" value="ECO:0007669"/>
    <property type="project" value="TreeGrafter"/>
</dbReference>
<dbReference type="PANTHER" id="PTHR16160:SF13">
    <property type="entry name" value="FERMITIN 2-RELATED"/>
    <property type="match status" value="1"/>
</dbReference>
<dbReference type="AlphaFoldDB" id="A0A814RTC6"/>
<dbReference type="InterPro" id="IPR011993">
    <property type="entry name" value="PH-like_dom_sf"/>
</dbReference>
<evidence type="ECO:0000313" key="2">
    <source>
        <dbReference type="EMBL" id="CAF1137067.1"/>
    </source>
</evidence>
<dbReference type="InterPro" id="IPR000299">
    <property type="entry name" value="FERM_domain"/>
</dbReference>
<gene>
    <name evidence="2" type="ORF">ZHD862_LOCUS19440</name>
</gene>
<organism evidence="2 3">
    <name type="scientific">Rotaria sordida</name>
    <dbReference type="NCBI Taxonomy" id="392033"/>
    <lineage>
        <taxon>Eukaryota</taxon>
        <taxon>Metazoa</taxon>
        <taxon>Spiralia</taxon>
        <taxon>Gnathifera</taxon>
        <taxon>Rotifera</taxon>
        <taxon>Eurotatoria</taxon>
        <taxon>Bdelloidea</taxon>
        <taxon>Philodinida</taxon>
        <taxon>Philodinidae</taxon>
        <taxon>Rotaria</taxon>
    </lineage>
</organism>
<dbReference type="EMBL" id="CAJNOT010001058">
    <property type="protein sequence ID" value="CAF1137067.1"/>
    <property type="molecule type" value="Genomic_DNA"/>
</dbReference>
<dbReference type="GO" id="GO:0007229">
    <property type="term" value="P:integrin-mediated signaling pathway"/>
    <property type="evidence" value="ECO:0007669"/>
    <property type="project" value="InterPro"/>
</dbReference>
<dbReference type="GO" id="GO:0005178">
    <property type="term" value="F:integrin binding"/>
    <property type="evidence" value="ECO:0007669"/>
    <property type="project" value="TreeGrafter"/>
</dbReference>
<dbReference type="Proteomes" id="UP000663864">
    <property type="component" value="Unassembled WGS sequence"/>
</dbReference>
<dbReference type="InterPro" id="IPR035963">
    <property type="entry name" value="FERM_2"/>
</dbReference>
<dbReference type="InterPro" id="IPR019748">
    <property type="entry name" value="FERM_central"/>
</dbReference>
<proteinExistence type="predicted"/>
<dbReference type="SUPFAM" id="SSF50729">
    <property type="entry name" value="PH domain-like"/>
    <property type="match status" value="1"/>
</dbReference>
<dbReference type="Pfam" id="PF00373">
    <property type="entry name" value="FERM_M"/>
    <property type="match status" value="1"/>
</dbReference>
<dbReference type="PANTHER" id="PTHR16160">
    <property type="entry name" value="FERMITIN 2-RELATED"/>
    <property type="match status" value="1"/>
</dbReference>
<protein>
    <recommendedName>
        <fullName evidence="1">FERM domain-containing protein</fullName>
    </recommendedName>
</protein>
<comment type="caution">
    <text evidence="2">The sequence shown here is derived from an EMBL/GenBank/DDBJ whole genome shotgun (WGS) entry which is preliminary data.</text>
</comment>
<dbReference type="InterPro" id="IPR037843">
    <property type="entry name" value="Kindlin/fermitin"/>
</dbReference>
<evidence type="ECO:0000259" key="1">
    <source>
        <dbReference type="PROSITE" id="PS50057"/>
    </source>
</evidence>
<dbReference type="SUPFAM" id="SSF47031">
    <property type="entry name" value="Second domain of FERM"/>
    <property type="match status" value="1"/>
</dbReference>
<sequence>MLRFRAIESVAKLNTLYRKLTERILEAHATVSNLDGIEAKLRYLKAWQALPEFGITTFIVKFKDSNKKEELLGIASNRLLRMTLTGDTLKTWWISRMHSWNVNWENKLVTIEFDGEIIHFLPLYGIESKCIHEFIGAYIFLAMRLTTTTMSDNNDPLQQETLFQRLTAAYS</sequence>
<dbReference type="Gene3D" id="2.30.29.30">
    <property type="entry name" value="Pleckstrin-homology domain (PH domain)/Phosphotyrosine-binding domain (PTB)"/>
    <property type="match status" value="1"/>
</dbReference>
<reference evidence="2" key="1">
    <citation type="submission" date="2021-02" db="EMBL/GenBank/DDBJ databases">
        <authorList>
            <person name="Nowell W R."/>
        </authorList>
    </citation>
    <scope>NUCLEOTIDE SEQUENCE</scope>
</reference>
<feature type="domain" description="FERM" evidence="1">
    <location>
        <begin position="1"/>
        <end position="171"/>
    </location>
</feature>
<accession>A0A814RTC6</accession>
<evidence type="ECO:0000313" key="3">
    <source>
        <dbReference type="Proteomes" id="UP000663864"/>
    </source>
</evidence>
<dbReference type="GO" id="GO:0007160">
    <property type="term" value="P:cell-matrix adhesion"/>
    <property type="evidence" value="ECO:0007669"/>
    <property type="project" value="TreeGrafter"/>
</dbReference>